<dbReference type="Proteomes" id="UP001140949">
    <property type="component" value="Unassembled WGS sequence"/>
</dbReference>
<keyword evidence="4 6" id="KW-0804">Transcription</keyword>
<reference evidence="9" key="2">
    <citation type="submission" date="2023-04" db="EMBL/GenBank/DDBJ databases">
        <authorList>
            <person name="Bruccoleri R.E."/>
            <person name="Oakeley E.J."/>
            <person name="Faust A.-M."/>
            <person name="Dessus-Babus S."/>
            <person name="Altorfer M."/>
            <person name="Burckhardt D."/>
            <person name="Oertli M."/>
            <person name="Naumann U."/>
            <person name="Petersen F."/>
            <person name="Wong J."/>
        </authorList>
    </citation>
    <scope>NUCLEOTIDE SEQUENCE</scope>
    <source>
        <strain evidence="9">GSM-AAB239-AS_SAM_17_03QT</strain>
        <tissue evidence="9">Leaf</tissue>
    </source>
</reference>
<evidence type="ECO:0000256" key="2">
    <source>
        <dbReference type="ARBA" id="ARBA00008035"/>
    </source>
</evidence>
<feature type="compositionally biased region" description="Basic residues" evidence="7">
    <location>
        <begin position="131"/>
        <end position="143"/>
    </location>
</feature>
<comment type="subcellular location">
    <subcellularLocation>
        <location evidence="1 6">Nucleus</location>
    </subcellularLocation>
</comment>
<sequence length="1574" mass="177986">MEVSVQRSGSSDILRKARSLDLKSVYGDKPRDSSKSSSRSLKRSNASDFGRKRSRKEASLSGFGAVVKRQRNSLDASRSDKKVDDCSSISDSLLIFGREIGLASLKKIDDHTSSAKNSENSNGLCDVVIPKRPRGSSSQRKHQTSVDPEVAKESSNCGDEVKNKAQVLVGKRKKTSNRVKENGSRDRSARRTGEGHVQSRSKKASAYARQDHLENEAHSADKNEKFYGEEYDVGNLEENAARMLSSLRFDPRCIGFSGDTMTSSSSPASGYYEKFMSSRPESSSVDAAGRMLRPRRRSGKSLVRKRRHFYEVCSRDMDPYFIIKQRIRVFWPLDKSWYFGLVKDYDPVTGLHHVKYDDRDEEWIDLRSERFKLLLFPSEISGKFHTKISQLESKQKDKEGDQSTSDGSCLGNFMDSEPIISWLTRSKHRRKLSSISITKKRRKAHSLIDSESSIFLDQEHATVNASTAYSESAETLPEVLVGKRRTSSCETKVPFVYSRRRFHKRTDGSNKIMEHDYIHGSSAGSVSIVALAADRTAVLEELNISNTSVELKQVTVKFCLQLISSHDLAFGTKSFSLFRTLFSLRSGVLIHVWPMVRMEILLVDNVMGLRLLVFEGCLRWVVGLLCSVITVFYRRNKQHKSAELQMPFTSIGFRLSGLHDQGAKLLFVLYSYLQLEILKWQYLEDKLKQQCLTMWELSIVDCTHANIKNLLRKGDQMLGASVYMKAVSIEGFPEMLHSNFMHQTISDKSTSLNKNPSSCFIDESTIIPTQSLSFATSPSFFMSLHLKLLMEDSAASFSIQKPASSSSQDCAHNNDKLTIDGFYPAEDPSDRVSDITIEVSGSLDQVVAVPGKSAVPQLKVETDALSFSNDGDWRRSSDKVLGSDMDMIGNTNGCSDLGLNESDETVVRIERSPGHAESSQDVEKSCSSYPVGSSSPEKSEGEYNPCLNNTISQSKQFSHVEEQSADKGKKAVHTASDLAWELNDYAVHCIKPTAPRSIWHRNRHSSISPTFNHWSNFWSDEFMQNGFVSGSKKPRTQVSYSFPFGGYDLGSRRRSHQRKARSYKNVKTVNANRVSGGSASARRYQEPLICDANVLVTNGDKGWRECGASVILDSDDQKEWRICVKLSGTTKFEYKVQHVLQPGITNRHTHAMMWKGGKDWTLEFTDRSQWSLFKEMHEECYNRNIRAAYVKNIPIPGVRLIADADDNIVEAPFVRCPSKYYRQVGTEVDMALDPSHVLYDMDSGDEEWISKMSSSLDKDGREMSELTDDMFERVMDTFEKFAYAQQCDEFSVDEIEEFMADVGELEIVKAIYEHWKQKRLEKGLPLVRQFQLPLWMIYEQQLKDWELSKSRMHSSHDGFLDNTCSAKKPPMFAFCLRPRGLEIPNKGPKQRSHRKFMSAGCHRSVIREQDGFHTYGKRSSGAAEKVTVAIPSYESSDSYHSNDGSEKCRYPKFYRNNSRKGGIFPSPRDPTNMPSSCNKKLKREGVDSWGAGFYELPAVQQQAQQDGLRRHRADIDEFRLRDASSAAKHALNMAKLKREKAQWLLHKADLALHKATTALIIADAMKVSEKDLIL</sequence>
<feature type="compositionally biased region" description="Low complexity" evidence="7">
    <location>
        <begin position="35"/>
        <end position="48"/>
    </location>
</feature>
<gene>
    <name evidence="9" type="ORF">M6B38_339415</name>
</gene>
<feature type="region of interest" description="Disordered" evidence="7">
    <location>
        <begin position="391"/>
        <end position="410"/>
    </location>
</feature>
<name>A0AAX6GXI7_IRIPA</name>
<feature type="compositionally biased region" description="Low complexity" evidence="7">
    <location>
        <begin position="925"/>
        <end position="936"/>
    </location>
</feature>
<evidence type="ECO:0000256" key="6">
    <source>
        <dbReference type="RuleBase" id="RU361124"/>
    </source>
</evidence>
<feature type="domain" description="Tudor" evidence="8">
    <location>
        <begin position="318"/>
        <end position="377"/>
    </location>
</feature>
<evidence type="ECO:0000313" key="9">
    <source>
        <dbReference type="EMBL" id="KAJ6833466.1"/>
    </source>
</evidence>
<evidence type="ECO:0000259" key="8">
    <source>
        <dbReference type="SMART" id="SM00333"/>
    </source>
</evidence>
<keyword evidence="3 6" id="KW-0805">Transcription regulation</keyword>
<feature type="region of interest" description="Disordered" evidence="7">
    <location>
        <begin position="910"/>
        <end position="945"/>
    </location>
</feature>
<keyword evidence="5 6" id="KW-0539">Nucleus</keyword>
<feature type="compositionally biased region" description="Basic and acidic residues" evidence="7">
    <location>
        <begin position="24"/>
        <end position="34"/>
    </location>
</feature>
<dbReference type="CDD" id="cd20404">
    <property type="entry name" value="Tudor_Agenet_AtEML-like"/>
    <property type="match status" value="1"/>
</dbReference>
<feature type="region of interest" description="Disordered" evidence="7">
    <location>
        <begin position="24"/>
        <end position="62"/>
    </location>
</feature>
<feature type="compositionally biased region" description="Polar residues" evidence="7">
    <location>
        <begin position="114"/>
        <end position="123"/>
    </location>
</feature>
<reference evidence="9" key="1">
    <citation type="journal article" date="2023" name="GigaByte">
        <title>Genome assembly of the bearded iris, Iris pallida Lam.</title>
        <authorList>
            <person name="Bruccoleri R.E."/>
            <person name="Oakeley E.J."/>
            <person name="Faust A.M.E."/>
            <person name="Altorfer M."/>
            <person name="Dessus-Babus S."/>
            <person name="Burckhardt D."/>
            <person name="Oertli M."/>
            <person name="Naumann U."/>
            <person name="Petersen F."/>
            <person name="Wong J."/>
        </authorList>
    </citation>
    <scope>NUCLEOTIDE SEQUENCE</scope>
    <source>
        <strain evidence="9">GSM-AAB239-AS_SAM_17_03QT</strain>
    </source>
</reference>
<dbReference type="GO" id="GO:0005634">
    <property type="term" value="C:nucleus"/>
    <property type="evidence" value="ECO:0007669"/>
    <property type="project" value="UniProtKB-SubCell"/>
</dbReference>
<comment type="similarity">
    <text evidence="2 6">Belongs to the enhancer of polycomb family.</text>
</comment>
<proteinExistence type="inferred from homology"/>
<dbReference type="Pfam" id="PF10513">
    <property type="entry name" value="EPL1"/>
    <property type="match status" value="1"/>
</dbReference>
<dbReference type="InterPro" id="IPR002999">
    <property type="entry name" value="Tudor"/>
</dbReference>
<evidence type="ECO:0000313" key="10">
    <source>
        <dbReference type="Proteomes" id="UP001140949"/>
    </source>
</evidence>
<evidence type="ECO:0000256" key="3">
    <source>
        <dbReference type="ARBA" id="ARBA00023015"/>
    </source>
</evidence>
<dbReference type="InterPro" id="IPR024943">
    <property type="entry name" value="Enhancer_polycomb"/>
</dbReference>
<dbReference type="Gene3D" id="2.30.30.140">
    <property type="match status" value="1"/>
</dbReference>
<evidence type="ECO:0000256" key="5">
    <source>
        <dbReference type="ARBA" id="ARBA00023242"/>
    </source>
</evidence>
<evidence type="ECO:0000256" key="4">
    <source>
        <dbReference type="ARBA" id="ARBA00023163"/>
    </source>
</evidence>
<dbReference type="PANTHER" id="PTHR14898">
    <property type="entry name" value="ENHANCER OF POLYCOMB"/>
    <property type="match status" value="1"/>
</dbReference>
<organism evidence="9 10">
    <name type="scientific">Iris pallida</name>
    <name type="common">Sweet iris</name>
    <dbReference type="NCBI Taxonomy" id="29817"/>
    <lineage>
        <taxon>Eukaryota</taxon>
        <taxon>Viridiplantae</taxon>
        <taxon>Streptophyta</taxon>
        <taxon>Embryophyta</taxon>
        <taxon>Tracheophyta</taxon>
        <taxon>Spermatophyta</taxon>
        <taxon>Magnoliopsida</taxon>
        <taxon>Liliopsida</taxon>
        <taxon>Asparagales</taxon>
        <taxon>Iridaceae</taxon>
        <taxon>Iridoideae</taxon>
        <taxon>Irideae</taxon>
        <taxon>Iris</taxon>
    </lineage>
</organism>
<accession>A0AAX6GXI7</accession>
<keyword evidence="10" id="KW-1185">Reference proteome</keyword>
<feature type="compositionally biased region" description="Basic and acidic residues" evidence="7">
    <location>
        <begin position="178"/>
        <end position="194"/>
    </location>
</feature>
<dbReference type="InterPro" id="IPR019542">
    <property type="entry name" value="Enhancer_polycomb-like_N"/>
</dbReference>
<dbReference type="GO" id="GO:0006357">
    <property type="term" value="P:regulation of transcription by RNA polymerase II"/>
    <property type="evidence" value="ECO:0007669"/>
    <property type="project" value="InterPro"/>
</dbReference>
<protein>
    <recommendedName>
        <fullName evidence="6">Enhancer of polycomb-like protein</fullName>
    </recommendedName>
</protein>
<dbReference type="EMBL" id="JANAVB010014999">
    <property type="protein sequence ID" value="KAJ6833466.1"/>
    <property type="molecule type" value="Genomic_DNA"/>
</dbReference>
<feature type="region of interest" description="Disordered" evidence="7">
    <location>
        <begin position="112"/>
        <end position="207"/>
    </location>
</feature>
<evidence type="ECO:0000256" key="7">
    <source>
        <dbReference type="SAM" id="MobiDB-lite"/>
    </source>
</evidence>
<evidence type="ECO:0000256" key="1">
    <source>
        <dbReference type="ARBA" id="ARBA00004123"/>
    </source>
</evidence>
<dbReference type="GO" id="GO:0035267">
    <property type="term" value="C:NuA4 histone acetyltransferase complex"/>
    <property type="evidence" value="ECO:0007669"/>
    <property type="project" value="InterPro"/>
</dbReference>
<dbReference type="SMART" id="SM00333">
    <property type="entry name" value="TUDOR"/>
    <property type="match status" value="1"/>
</dbReference>
<comment type="caution">
    <text evidence="9">The sequence shown here is derived from an EMBL/GenBank/DDBJ whole genome shotgun (WGS) entry which is preliminary data.</text>
</comment>